<dbReference type="HOGENOM" id="CLU_3240542_0_0_7"/>
<dbReference type="EMBL" id="CP002205">
    <property type="protein sequence ID" value="ADN09288.1"/>
    <property type="molecule type" value="Genomic_DNA"/>
</dbReference>
<protein>
    <recommendedName>
        <fullName evidence="3">Thiamine-binding protein domain-containing protein</fullName>
    </recommendedName>
</protein>
<name>E0UT47_SULAO</name>
<evidence type="ECO:0000313" key="1">
    <source>
        <dbReference type="EMBL" id="ADN09288.1"/>
    </source>
</evidence>
<accession>E0UT47</accession>
<dbReference type="AlphaFoldDB" id="E0UT47"/>
<reference evidence="2" key="1">
    <citation type="journal article" date="2010" name="Stand. Genomic Sci.">
        <title>Complete genome sequence of Sulfurimonas autotrophica type strain (OK10).</title>
        <authorList>
            <person name="Sikorski J."/>
            <person name="Munk C."/>
            <person name="Lapidus A."/>
            <person name="Djao O."/>
            <person name="Lucas S."/>
            <person name="Glavina Del Rio T."/>
            <person name="Nolan M."/>
            <person name="Tice H."/>
            <person name="Han C."/>
            <person name="Cheng J."/>
            <person name="Tapia R."/>
            <person name="Goodwin L."/>
            <person name="Pitluck S."/>
            <person name="Liolios K."/>
            <person name="Ivanova N."/>
            <person name="Mavromatis K."/>
            <person name="Mikhailova N."/>
            <person name="Pati A."/>
            <person name="Sims D."/>
            <person name="Meincke L."/>
            <person name="Brettin T."/>
            <person name="Detter J."/>
            <person name="Chen A."/>
            <person name="Palaniappan K."/>
            <person name="Land M."/>
            <person name="Hauser L."/>
            <person name="Chang Y."/>
            <person name="Jeffries C."/>
            <person name="Rohde M."/>
            <person name="Lang E."/>
            <person name="Spring S."/>
            <person name="Goker M."/>
            <person name="Woyke T."/>
            <person name="Bristow J."/>
            <person name="Eisen J."/>
            <person name="Markowitz V."/>
            <person name="Hugenholtz P."/>
            <person name="Kyrpides N."/>
            <person name="Klenk H."/>
        </authorList>
    </citation>
    <scope>NUCLEOTIDE SEQUENCE [LARGE SCALE GENOMIC DNA]</scope>
    <source>
        <strain evidence="2">ATCC BAA-671 / DSM 16294 / JCM 11897 / OK10</strain>
    </source>
</reference>
<dbReference type="Proteomes" id="UP000007803">
    <property type="component" value="Chromosome"/>
</dbReference>
<evidence type="ECO:0000313" key="2">
    <source>
        <dbReference type="Proteomes" id="UP000007803"/>
    </source>
</evidence>
<dbReference type="KEGG" id="sua:Saut_1240"/>
<keyword evidence="2" id="KW-1185">Reference proteome</keyword>
<organism evidence="1 2">
    <name type="scientific">Sulfurimonas autotrophica (strain ATCC BAA-671 / DSM 16294 / JCM 11897 / OK10)</name>
    <dbReference type="NCBI Taxonomy" id="563040"/>
    <lineage>
        <taxon>Bacteria</taxon>
        <taxon>Pseudomonadati</taxon>
        <taxon>Campylobacterota</taxon>
        <taxon>Epsilonproteobacteria</taxon>
        <taxon>Campylobacterales</taxon>
        <taxon>Sulfurimonadaceae</taxon>
        <taxon>Sulfurimonas</taxon>
    </lineage>
</organism>
<evidence type="ECO:0008006" key="3">
    <source>
        <dbReference type="Google" id="ProtNLM"/>
    </source>
</evidence>
<gene>
    <name evidence="1" type="ordered locus">Saut_1240</name>
</gene>
<dbReference type="RefSeq" id="WP_013327041.1">
    <property type="nucleotide sequence ID" value="NC_014506.1"/>
</dbReference>
<proteinExistence type="predicted"/>
<sequence length="43" mass="4777">MSVFLEFAMFPTSNDCREGSSVSTQVAKIIDAIEKNLGREVQK</sequence>